<dbReference type="AlphaFoldDB" id="A0A511FSL6"/>
<evidence type="ECO:0000313" key="1">
    <source>
        <dbReference type="EMBL" id="GEL51914.1"/>
    </source>
</evidence>
<accession>A0A511FSL6</accession>
<protein>
    <submittedName>
        <fullName evidence="1">Uncharacterized protein</fullName>
    </submittedName>
</protein>
<gene>
    <name evidence="1" type="ORF">ATR01nite_29890</name>
</gene>
<sequence>MIEAVKIRTALACDDIRIEENGKLIVIGLINPILELNDEQASSRRSALRLNFLLSIDVKKKGNHELAFRLHGLKTPHGQSVKLEVDFSEAAKNIPFPIGPLILPLMEDERGFELQQHLGDRWRTIATWRFSESYKAK</sequence>
<dbReference type="RefSeq" id="WP_045541258.1">
    <property type="nucleotide sequence ID" value="NZ_BJVR01000105.1"/>
</dbReference>
<comment type="caution">
    <text evidence="1">The sequence shown here is derived from an EMBL/GenBank/DDBJ whole genome shotgun (WGS) entry which is preliminary data.</text>
</comment>
<name>A0A511FSL6_9PROT</name>
<proteinExistence type="predicted"/>
<evidence type="ECO:0000313" key="2">
    <source>
        <dbReference type="Proteomes" id="UP000321800"/>
    </source>
</evidence>
<organism evidence="1 2">
    <name type="scientific">Acetobacter tropicalis</name>
    <dbReference type="NCBI Taxonomy" id="104102"/>
    <lineage>
        <taxon>Bacteria</taxon>
        <taxon>Pseudomonadati</taxon>
        <taxon>Pseudomonadota</taxon>
        <taxon>Alphaproteobacteria</taxon>
        <taxon>Acetobacterales</taxon>
        <taxon>Acetobacteraceae</taxon>
        <taxon>Acetobacter</taxon>
    </lineage>
</organism>
<dbReference type="Proteomes" id="UP000321800">
    <property type="component" value="Unassembled WGS sequence"/>
</dbReference>
<dbReference type="EMBL" id="BJVR01000105">
    <property type="protein sequence ID" value="GEL51914.1"/>
    <property type="molecule type" value="Genomic_DNA"/>
</dbReference>
<reference evidence="1 2" key="1">
    <citation type="submission" date="2019-07" db="EMBL/GenBank/DDBJ databases">
        <title>Whole genome shotgun sequence of Acetobacter tropicalis NBRC 16470.</title>
        <authorList>
            <person name="Hosoyama A."/>
            <person name="Uohara A."/>
            <person name="Ohji S."/>
            <person name="Ichikawa N."/>
        </authorList>
    </citation>
    <scope>NUCLEOTIDE SEQUENCE [LARGE SCALE GENOMIC DNA]</scope>
    <source>
        <strain evidence="1 2">NBRC 16470</strain>
    </source>
</reference>